<dbReference type="Pfam" id="PF19289">
    <property type="entry name" value="PmbA_TldD_3rd"/>
    <property type="match status" value="1"/>
</dbReference>
<gene>
    <name evidence="5" type="primary">pmbA2</name>
    <name evidence="5" type="ORF">HMPREF9371_1943</name>
</gene>
<proteinExistence type="inferred from homology"/>
<reference evidence="5 6" key="1">
    <citation type="submission" date="2011-05" db="EMBL/GenBank/DDBJ databases">
        <authorList>
            <person name="Muzny D."/>
            <person name="Qin X."/>
            <person name="Deng J."/>
            <person name="Jiang H."/>
            <person name="Liu Y."/>
            <person name="Qu J."/>
            <person name="Song X.-Z."/>
            <person name="Zhang L."/>
            <person name="Thornton R."/>
            <person name="Coyle M."/>
            <person name="Francisco L."/>
            <person name="Jackson L."/>
            <person name="Javaid M."/>
            <person name="Korchina V."/>
            <person name="Kovar C."/>
            <person name="Mata R."/>
            <person name="Mathew T."/>
            <person name="Ngo R."/>
            <person name="Nguyen L."/>
            <person name="Nguyen N."/>
            <person name="Okwuonu G."/>
            <person name="Ongeri F."/>
            <person name="Pham C."/>
            <person name="Simmons D."/>
            <person name="Wilczek-Boney K."/>
            <person name="Hale W."/>
            <person name="Jakkamsetti A."/>
            <person name="Pham P."/>
            <person name="Ruth R."/>
            <person name="San Lucas F."/>
            <person name="Warren J."/>
            <person name="Zhang J."/>
            <person name="Zhao Z."/>
            <person name="Zhou C."/>
            <person name="Zhu D."/>
            <person name="Lee S."/>
            <person name="Bess C."/>
            <person name="Blankenburg K."/>
            <person name="Forbes L."/>
            <person name="Fu Q."/>
            <person name="Gubbala S."/>
            <person name="Hirani K."/>
            <person name="Jayaseelan J.C."/>
            <person name="Lara F."/>
            <person name="Munidasa M."/>
            <person name="Palculict T."/>
            <person name="Patil S."/>
            <person name="Pu L.-L."/>
            <person name="Saada N."/>
            <person name="Tang L."/>
            <person name="Weissenberger G."/>
            <person name="Zhu Y."/>
            <person name="Hemphill L."/>
            <person name="Shang Y."/>
            <person name="Youmans B."/>
            <person name="Ayvaz T."/>
            <person name="Ross M."/>
            <person name="Santibanez J."/>
            <person name="Aqrawi P."/>
            <person name="Gross S."/>
            <person name="Joshi V."/>
            <person name="Fowler G."/>
            <person name="Nazareth L."/>
            <person name="Reid J."/>
            <person name="Worley K."/>
            <person name="Petrosino J."/>
            <person name="Highlander S."/>
            <person name="Gibbs R."/>
        </authorList>
    </citation>
    <scope>NUCLEOTIDE SEQUENCE [LARGE SCALE GENOMIC DNA]</scope>
    <source>
        <strain evidence="5 6">871</strain>
    </source>
</reference>
<comment type="caution">
    <text evidence="5">The sequence shown here is derived from an EMBL/GenBank/DDBJ whole genome shotgun (WGS) entry which is preliminary data.</text>
</comment>
<name>G4CK03_9NEIS</name>
<dbReference type="InterPro" id="IPR035068">
    <property type="entry name" value="TldD/PmbA_N"/>
</dbReference>
<dbReference type="STRING" id="1032488.HMPREF9371_1943"/>
<dbReference type="InterPro" id="IPR002510">
    <property type="entry name" value="Metalloprtase-TldD/E_N"/>
</dbReference>
<organism evidence="5 6">
    <name type="scientific">Neisseria shayeganii 871</name>
    <dbReference type="NCBI Taxonomy" id="1032488"/>
    <lineage>
        <taxon>Bacteria</taxon>
        <taxon>Pseudomonadati</taxon>
        <taxon>Pseudomonadota</taxon>
        <taxon>Betaproteobacteria</taxon>
        <taxon>Neisseriales</taxon>
        <taxon>Neisseriaceae</taxon>
        <taxon>Neisseria</taxon>
    </lineage>
</organism>
<feature type="domain" description="Metalloprotease TldD/E central" evidence="4">
    <location>
        <begin position="159"/>
        <end position="264"/>
    </location>
</feature>
<dbReference type="AlphaFoldDB" id="G4CK03"/>
<feature type="domain" description="Metalloprotease TldD/E N-terminal" evidence="2">
    <location>
        <begin position="65"/>
        <end position="129"/>
    </location>
</feature>
<dbReference type="Pfam" id="PF19290">
    <property type="entry name" value="PmbA_TldD_2nd"/>
    <property type="match status" value="1"/>
</dbReference>
<evidence type="ECO:0000256" key="1">
    <source>
        <dbReference type="ARBA" id="ARBA00005836"/>
    </source>
</evidence>
<dbReference type="GO" id="GO:0008237">
    <property type="term" value="F:metallopeptidase activity"/>
    <property type="evidence" value="ECO:0007669"/>
    <property type="project" value="InterPro"/>
</dbReference>
<dbReference type="PANTHER" id="PTHR43421:SF1">
    <property type="entry name" value="METALLOPROTEASE PMBA"/>
    <property type="match status" value="1"/>
</dbReference>
<dbReference type="InterPro" id="IPR036059">
    <property type="entry name" value="TldD/PmbA_sf"/>
</dbReference>
<dbReference type="EMBL" id="AGAY01000067">
    <property type="protein sequence ID" value="EGY51850.1"/>
    <property type="molecule type" value="Genomic_DNA"/>
</dbReference>
<evidence type="ECO:0000313" key="6">
    <source>
        <dbReference type="Proteomes" id="UP000003019"/>
    </source>
</evidence>
<evidence type="ECO:0000259" key="3">
    <source>
        <dbReference type="Pfam" id="PF19289"/>
    </source>
</evidence>
<dbReference type="Pfam" id="PF01523">
    <property type="entry name" value="PmbA_TldD_1st"/>
    <property type="match status" value="1"/>
</dbReference>
<dbReference type="InterPro" id="IPR045570">
    <property type="entry name" value="Metalloprtase-TldD/E_cen_dom"/>
</dbReference>
<dbReference type="PANTHER" id="PTHR43421">
    <property type="entry name" value="METALLOPROTEASE PMBA"/>
    <property type="match status" value="1"/>
</dbReference>
<dbReference type="InterPro" id="IPR047657">
    <property type="entry name" value="PmbA"/>
</dbReference>
<dbReference type="InterPro" id="IPR045569">
    <property type="entry name" value="Metalloprtase-TldD/E_C"/>
</dbReference>
<comment type="similarity">
    <text evidence="1">Belongs to the peptidase U62 family.</text>
</comment>
<keyword evidence="6" id="KW-1185">Reference proteome</keyword>
<protein>
    <submittedName>
        <fullName evidence="5">U62 family microcin-processing peptidase</fullName>
    </submittedName>
</protein>
<dbReference type="NCBIfam" id="NF008268">
    <property type="entry name" value="PRK11040.1"/>
    <property type="match status" value="1"/>
</dbReference>
<sequence length="480" mass="51362">MFRLFVGLGFCKGLGLFDTGHGRSRVQCGFSFGRRESMFNHSKSELSVLCEQVLSLARAGGATAAEADISESVGQSVQVRLQEIEQIEYQQDKSLDITVYVGQRKGRASTGDFSPAALADTVRAAIDIARYTAEDDCAGLADAELMATETGDLASYFEWPLETDEAIELARRCEAAAQSADARISNSEGAGVQTGHYQFVYGNSHGFLQHRQGSRHSLSCSMVAAGSDGRMQRDYWFDLARDPADLDSPEAVGRLAAERTVRRLNARSLPTGSYPVLFDTTVAGSLIGHLVGALSGGALYRQTSFLPDSIGRAILPPTLSLREEPHLPKALGSTYFDAEGVGTRPRFVIENGVIQGYFLSSYSARKLGMTTTANAGGAHNLMLNHTHADQAALLREMGSGLLVTELMGQGVNPITGDYSRGAAGFWVENGVIAYPVEEITIASRLQDMLPSIAGVADDALRRSANKVGSILIAEMTVAGC</sequence>
<evidence type="ECO:0000259" key="2">
    <source>
        <dbReference type="Pfam" id="PF01523"/>
    </source>
</evidence>
<evidence type="ECO:0000259" key="4">
    <source>
        <dbReference type="Pfam" id="PF19290"/>
    </source>
</evidence>
<dbReference type="GO" id="GO:0005829">
    <property type="term" value="C:cytosol"/>
    <property type="evidence" value="ECO:0007669"/>
    <property type="project" value="TreeGrafter"/>
</dbReference>
<dbReference type="HOGENOM" id="CLU_026425_0_0_4"/>
<accession>G4CK03</accession>
<dbReference type="Gene3D" id="3.30.2290.10">
    <property type="entry name" value="PmbA/TldD superfamily"/>
    <property type="match status" value="1"/>
</dbReference>
<feature type="domain" description="Metalloprotease TldD/E C-terminal" evidence="3">
    <location>
        <begin position="271"/>
        <end position="479"/>
    </location>
</feature>
<dbReference type="GO" id="GO:0006508">
    <property type="term" value="P:proteolysis"/>
    <property type="evidence" value="ECO:0007669"/>
    <property type="project" value="InterPro"/>
</dbReference>
<dbReference type="Proteomes" id="UP000003019">
    <property type="component" value="Unassembled WGS sequence"/>
</dbReference>
<evidence type="ECO:0000313" key="5">
    <source>
        <dbReference type="EMBL" id="EGY51850.1"/>
    </source>
</evidence>
<dbReference type="PATRIC" id="fig|1032488.3.peg.1841"/>
<dbReference type="SUPFAM" id="SSF111283">
    <property type="entry name" value="Putative modulator of DNA gyrase, PmbA/TldD"/>
    <property type="match status" value="1"/>
</dbReference>